<name>A0A809RFL9_9BACT</name>
<dbReference type="KEGG" id="npy:NPRO_08400"/>
<evidence type="ECO:0000259" key="1">
    <source>
        <dbReference type="Pfam" id="PF00669"/>
    </source>
</evidence>
<feature type="domain" description="Flagellin N-terminal" evidence="1">
    <location>
        <begin position="3"/>
        <end position="140"/>
    </location>
</feature>
<gene>
    <name evidence="2" type="ORF">NPRO_08400</name>
</gene>
<dbReference type="NCBIfam" id="TIGR02550">
    <property type="entry name" value="flagell_flgL"/>
    <property type="match status" value="1"/>
</dbReference>
<evidence type="ECO:0000313" key="2">
    <source>
        <dbReference type="EMBL" id="BBO23245.1"/>
    </source>
</evidence>
<dbReference type="PANTHER" id="PTHR42792:SF1">
    <property type="entry name" value="FLAGELLAR HOOK-ASSOCIATED PROTEIN 3"/>
    <property type="match status" value="1"/>
</dbReference>
<dbReference type="Proteomes" id="UP000662873">
    <property type="component" value="Chromosome"/>
</dbReference>
<keyword evidence="2" id="KW-0969">Cilium</keyword>
<dbReference type="Gene3D" id="1.20.1330.10">
    <property type="entry name" value="f41 fragment of flagellin, N-terminal domain"/>
    <property type="match status" value="1"/>
</dbReference>
<dbReference type="Pfam" id="PF00669">
    <property type="entry name" value="Flagellin_N"/>
    <property type="match status" value="1"/>
</dbReference>
<keyword evidence="2" id="KW-0966">Cell projection</keyword>
<reference evidence="2" key="1">
    <citation type="journal article" name="DNA Res.">
        <title>The physiological potential of anammox bacteria as revealed by their core genome structure.</title>
        <authorList>
            <person name="Okubo T."/>
            <person name="Toyoda A."/>
            <person name="Fukuhara K."/>
            <person name="Uchiyama I."/>
            <person name="Harigaya Y."/>
            <person name="Kuroiwa M."/>
            <person name="Suzuki T."/>
            <person name="Murakami Y."/>
            <person name="Suwa Y."/>
            <person name="Takami H."/>
        </authorList>
    </citation>
    <scope>NUCLEOTIDE SEQUENCE</scope>
    <source>
        <strain evidence="2">317325-2</strain>
    </source>
</reference>
<dbReference type="AlphaFoldDB" id="A0A809RFL9"/>
<dbReference type="GO" id="GO:0005198">
    <property type="term" value="F:structural molecule activity"/>
    <property type="evidence" value="ECO:0007669"/>
    <property type="project" value="InterPro"/>
</dbReference>
<dbReference type="InterPro" id="IPR013384">
    <property type="entry name" value="Flagell_FlgL"/>
</dbReference>
<protein>
    <submittedName>
        <fullName evidence="2">Flagellar hook-associated protein 3</fullName>
    </submittedName>
</protein>
<dbReference type="InterPro" id="IPR001492">
    <property type="entry name" value="Flagellin"/>
</dbReference>
<dbReference type="SUPFAM" id="SSF64518">
    <property type="entry name" value="Phase 1 flagellin"/>
    <property type="match status" value="1"/>
</dbReference>
<dbReference type="GO" id="GO:0071973">
    <property type="term" value="P:bacterial-type flagellum-dependent cell motility"/>
    <property type="evidence" value="ECO:0007669"/>
    <property type="project" value="InterPro"/>
</dbReference>
<keyword evidence="2" id="KW-0282">Flagellum</keyword>
<dbReference type="PANTHER" id="PTHR42792">
    <property type="entry name" value="FLAGELLIN"/>
    <property type="match status" value="1"/>
</dbReference>
<sequence length="294" mass="31712">MRISSNFQYESYKAQVAGALERYTEAQLQVSSGKRLNKPSDDPLGSGILLSYSKLRASIEQYGKNVSAAEGYLGFTETALGELTTLTRRAYEFAVRGANGATDQASRQGMVTEVEEIQRRLIDLGNSRGPQNQFIFAGHSTKTQPFALGPSGITFSGDNNAYTVEVGPNQVLTANLPGEDLFTGLYNALESLKTNLQGGNLGALSGQDIPELQNQLDSIAQLRGVVGSRLNTISNLKVEHTRRIDELTARSADIEEVDMTDAVVKLRVAETAYHAALATVSQGFGLSLIDFIQG</sequence>
<proteinExistence type="predicted"/>
<accession>A0A809RFL9</accession>
<organism evidence="2 3">
    <name type="scientific">Candidatus Nitrosymbiomonas proteolyticus</name>
    <dbReference type="NCBI Taxonomy" id="2608984"/>
    <lineage>
        <taxon>Bacteria</taxon>
        <taxon>Bacillati</taxon>
        <taxon>Armatimonadota</taxon>
        <taxon>Armatimonadota incertae sedis</taxon>
        <taxon>Candidatus Nitrosymbiomonas</taxon>
    </lineage>
</organism>
<dbReference type="GO" id="GO:0009424">
    <property type="term" value="C:bacterial-type flagellum hook"/>
    <property type="evidence" value="ECO:0007669"/>
    <property type="project" value="InterPro"/>
</dbReference>
<dbReference type="EMBL" id="AP021858">
    <property type="protein sequence ID" value="BBO23245.1"/>
    <property type="molecule type" value="Genomic_DNA"/>
</dbReference>
<evidence type="ECO:0000313" key="3">
    <source>
        <dbReference type="Proteomes" id="UP000662873"/>
    </source>
</evidence>
<dbReference type="InterPro" id="IPR001029">
    <property type="entry name" value="Flagellin_N"/>
</dbReference>